<protein>
    <submittedName>
        <fullName evidence="2">Uncharacterized protein</fullName>
    </submittedName>
</protein>
<evidence type="ECO:0000256" key="1">
    <source>
        <dbReference type="SAM" id="MobiDB-lite"/>
    </source>
</evidence>
<dbReference type="AlphaFoldDB" id="M2PPB1"/>
<proteinExistence type="predicted"/>
<feature type="region of interest" description="Disordered" evidence="1">
    <location>
        <begin position="822"/>
        <end position="857"/>
    </location>
</feature>
<dbReference type="HOGENOM" id="CLU_333437_0_0_1"/>
<dbReference type="Proteomes" id="UP000016930">
    <property type="component" value="Unassembled WGS sequence"/>
</dbReference>
<gene>
    <name evidence="2" type="ORF">CERSUDRAFT_93851</name>
</gene>
<accession>M2PPB1</accession>
<evidence type="ECO:0000313" key="3">
    <source>
        <dbReference type="Proteomes" id="UP000016930"/>
    </source>
</evidence>
<keyword evidence="3" id="KW-1185">Reference proteome</keyword>
<feature type="region of interest" description="Disordered" evidence="1">
    <location>
        <begin position="26"/>
        <end position="85"/>
    </location>
</feature>
<dbReference type="OrthoDB" id="2803824at2759"/>
<name>M2PPB1_CERS8</name>
<sequence>MSDISPSRPSVEDRISFSPAIFTAAQHSAESSSTAWTTKVSTRSMKASATATMLDPQPHPDSADTPLPRSPSPLSSPCPRGATDDGVFRTRVITVARPARRGEDYYEGHRNWGSFSDAYYEGDLYLSPKAEWLTTEQIIELNSGTLDGDFSTFQRGPGLPEVENLPPHEYTVYLTSSPQVCVAHTDVWRSTAGTRPPILRGGLGDLDDDKAVEDTPELRAPEQGDGSPLRHEARRHREMYAGQKTGSGINTRQFIYPTMAYHFAGPHYLLDLATNTNELKDLDPPMAPVPGGIFALSIKTPRFDGLPVDTVVLERIIPMCDILPAACIDKDTPDQGIVTAQTPIETTPLHQQLPPDAQEMMTPPRLPTEPALALKGKSRAHTPLSPSRASPPIIDLTSPTTMEANRLHWRNLKFSRVQPASHGPSRAASERPPARKRVRSSDSAEDPAEDYNMAIEDIVLPTISPRVNRRVNSPGPAARYATPALRLDAALESPHPLAPASGAGAETVNEDFSQHLDELFSTADTTMGTNLTPPLPDGSYPRVHGDDPAFLFNGVPNHIVQEWCKESAEKVIIQIWGYGLGHPSGPMRGEAAIDLLHKHHKITGLKFFLPHRSPHTGIHDEPHSMLVYEMPKELRLDMIRQGVYSAPGITIFVHAFAWCVPTYVKTLSGFALNDTARIRRVLARRLLGADFTNLVTSMRHSHPRLALMSDDDAVADTANSLELRHVLHTGPGGAVYSGWGVFLRPPTTLPRDARVFRKMALEATFGDESVGYGKTVLVRPCSGCHGMDHSRGMCPFTSLPGWNGITPEAQAPIDKAEEAKWKNSNLPWPSIPTRKGRGGSGRGGAPARRGRGRGGRY</sequence>
<organism evidence="2 3">
    <name type="scientific">Ceriporiopsis subvermispora (strain B)</name>
    <name type="common">White-rot fungus</name>
    <name type="synonym">Gelatoporia subvermispora</name>
    <dbReference type="NCBI Taxonomy" id="914234"/>
    <lineage>
        <taxon>Eukaryota</taxon>
        <taxon>Fungi</taxon>
        <taxon>Dikarya</taxon>
        <taxon>Basidiomycota</taxon>
        <taxon>Agaricomycotina</taxon>
        <taxon>Agaricomycetes</taxon>
        <taxon>Polyporales</taxon>
        <taxon>Gelatoporiaceae</taxon>
        <taxon>Gelatoporia</taxon>
    </lineage>
</organism>
<dbReference type="EMBL" id="KB445795">
    <property type="protein sequence ID" value="EMD38319.1"/>
    <property type="molecule type" value="Genomic_DNA"/>
</dbReference>
<evidence type="ECO:0000313" key="2">
    <source>
        <dbReference type="EMBL" id="EMD38319.1"/>
    </source>
</evidence>
<feature type="compositionally biased region" description="Polar residues" evidence="1">
    <location>
        <begin position="26"/>
        <end position="51"/>
    </location>
</feature>
<dbReference type="STRING" id="914234.M2PPB1"/>
<reference evidence="2 3" key="1">
    <citation type="journal article" date="2012" name="Proc. Natl. Acad. Sci. U.S.A.">
        <title>Comparative genomics of Ceriporiopsis subvermispora and Phanerochaete chrysosporium provide insight into selective ligninolysis.</title>
        <authorList>
            <person name="Fernandez-Fueyo E."/>
            <person name="Ruiz-Duenas F.J."/>
            <person name="Ferreira P."/>
            <person name="Floudas D."/>
            <person name="Hibbett D.S."/>
            <person name="Canessa P."/>
            <person name="Larrondo L.F."/>
            <person name="James T.Y."/>
            <person name="Seelenfreund D."/>
            <person name="Lobos S."/>
            <person name="Polanco R."/>
            <person name="Tello M."/>
            <person name="Honda Y."/>
            <person name="Watanabe T."/>
            <person name="Watanabe T."/>
            <person name="Ryu J.S."/>
            <person name="Kubicek C.P."/>
            <person name="Schmoll M."/>
            <person name="Gaskell J."/>
            <person name="Hammel K.E."/>
            <person name="St John F.J."/>
            <person name="Vanden Wymelenberg A."/>
            <person name="Sabat G."/>
            <person name="Splinter BonDurant S."/>
            <person name="Syed K."/>
            <person name="Yadav J.S."/>
            <person name="Doddapaneni H."/>
            <person name="Subramanian V."/>
            <person name="Lavin J.L."/>
            <person name="Oguiza J.A."/>
            <person name="Perez G."/>
            <person name="Pisabarro A.G."/>
            <person name="Ramirez L."/>
            <person name="Santoyo F."/>
            <person name="Master E."/>
            <person name="Coutinho P.M."/>
            <person name="Henrissat B."/>
            <person name="Lombard V."/>
            <person name="Magnuson J.K."/>
            <person name="Kuees U."/>
            <person name="Hori C."/>
            <person name="Igarashi K."/>
            <person name="Samejima M."/>
            <person name="Held B.W."/>
            <person name="Barry K.W."/>
            <person name="LaButti K.M."/>
            <person name="Lapidus A."/>
            <person name="Lindquist E.A."/>
            <person name="Lucas S.M."/>
            <person name="Riley R."/>
            <person name="Salamov A.A."/>
            <person name="Hoffmeister D."/>
            <person name="Schwenk D."/>
            <person name="Hadar Y."/>
            <person name="Yarden O."/>
            <person name="de Vries R.P."/>
            <person name="Wiebenga A."/>
            <person name="Stenlid J."/>
            <person name="Eastwood D."/>
            <person name="Grigoriev I.V."/>
            <person name="Berka R.M."/>
            <person name="Blanchette R.A."/>
            <person name="Kersten P."/>
            <person name="Martinez A.T."/>
            <person name="Vicuna R."/>
            <person name="Cullen D."/>
        </authorList>
    </citation>
    <scope>NUCLEOTIDE SEQUENCE [LARGE SCALE GENOMIC DNA]</scope>
    <source>
        <strain evidence="2 3">B</strain>
    </source>
</reference>
<feature type="region of interest" description="Disordered" evidence="1">
    <location>
        <begin position="375"/>
        <end position="396"/>
    </location>
</feature>
<feature type="compositionally biased region" description="Basic residues" evidence="1">
    <location>
        <begin position="848"/>
        <end position="857"/>
    </location>
</feature>
<feature type="region of interest" description="Disordered" evidence="1">
    <location>
        <begin position="415"/>
        <end position="450"/>
    </location>
</feature>